<keyword evidence="1" id="KW-1133">Transmembrane helix</keyword>
<dbReference type="Proteomes" id="UP000033956">
    <property type="component" value="Unassembled WGS sequence"/>
</dbReference>
<evidence type="ECO:0000313" key="3">
    <source>
        <dbReference type="Proteomes" id="UP000033956"/>
    </source>
</evidence>
<feature type="transmembrane region" description="Helical" evidence="1">
    <location>
        <begin position="32"/>
        <end position="56"/>
    </location>
</feature>
<evidence type="ECO:0000256" key="1">
    <source>
        <dbReference type="SAM" id="Phobius"/>
    </source>
</evidence>
<name>A0A0M2HBF8_9MICO</name>
<keyword evidence="3" id="KW-1185">Reference proteome</keyword>
<dbReference type="STRING" id="92835.RS81_00736"/>
<dbReference type="EMBL" id="JYIZ01000035">
    <property type="protein sequence ID" value="KJL43943.1"/>
    <property type="molecule type" value="Genomic_DNA"/>
</dbReference>
<feature type="transmembrane region" description="Helical" evidence="1">
    <location>
        <begin position="63"/>
        <end position="80"/>
    </location>
</feature>
<sequence length="190" mass="20003">MSRVTTAYLLTCAAIGVAGGVLLWGATALSTVLFAAVPFISVALAGLWLLPAVVALRLLERPAAGLLVGLISGLVVFPYLFTNLWWAFFAELPFLLAIYRSWRTWQYYAGAVFVGILYPILAAVSFDLWTMPLGTQIGFFALTVVSCVGGTAIGIFVGDRLRAAGVAKLARRRGLAGRGLGAGSGPAGQH</sequence>
<feature type="transmembrane region" description="Helical" evidence="1">
    <location>
        <begin position="137"/>
        <end position="158"/>
    </location>
</feature>
<organism evidence="2 3">
    <name type="scientific">Microbacterium terrae</name>
    <dbReference type="NCBI Taxonomy" id="69369"/>
    <lineage>
        <taxon>Bacteria</taxon>
        <taxon>Bacillati</taxon>
        <taxon>Actinomycetota</taxon>
        <taxon>Actinomycetes</taxon>
        <taxon>Micrococcales</taxon>
        <taxon>Microbacteriaceae</taxon>
        <taxon>Microbacterium</taxon>
    </lineage>
</organism>
<dbReference type="PATRIC" id="fig|92835.4.peg.756"/>
<evidence type="ECO:0000313" key="2">
    <source>
        <dbReference type="EMBL" id="KJL43943.1"/>
    </source>
</evidence>
<gene>
    <name evidence="2" type="ORF">RS81_00736</name>
</gene>
<reference evidence="2 3" key="1">
    <citation type="submission" date="2015-02" db="EMBL/GenBank/DDBJ databases">
        <title>Draft genome sequences of ten Microbacterium spp. with emphasis on heavy metal contaminated environments.</title>
        <authorList>
            <person name="Corretto E."/>
        </authorList>
    </citation>
    <scope>NUCLEOTIDE SEQUENCE [LARGE SCALE GENOMIC DNA]</scope>
    <source>
        <strain evidence="2 3">DSM 12510</strain>
    </source>
</reference>
<proteinExistence type="predicted"/>
<feature type="transmembrane region" description="Helical" evidence="1">
    <location>
        <begin position="7"/>
        <end position="26"/>
    </location>
</feature>
<keyword evidence="1" id="KW-0812">Transmembrane</keyword>
<dbReference type="OrthoDB" id="5115961at2"/>
<dbReference type="AlphaFoldDB" id="A0A0M2HBF8"/>
<dbReference type="Pfam" id="PF09819">
    <property type="entry name" value="ABC_cobalt"/>
    <property type="match status" value="1"/>
</dbReference>
<keyword evidence="1" id="KW-0472">Membrane</keyword>
<dbReference type="RefSeq" id="WP_045274725.1">
    <property type="nucleotide sequence ID" value="NZ_BAAAUP010000003.1"/>
</dbReference>
<accession>A0A0M2HBF8</accession>
<comment type="caution">
    <text evidence="2">The sequence shown here is derived from an EMBL/GenBank/DDBJ whole genome shotgun (WGS) entry which is preliminary data.</text>
</comment>
<dbReference type="InterPro" id="IPR017195">
    <property type="entry name" value="ABC_thiamin-permease_prd"/>
</dbReference>
<protein>
    <submittedName>
        <fullName evidence="2">ABC-type cobalt transport system, permease component</fullName>
    </submittedName>
</protein>
<feature type="transmembrane region" description="Helical" evidence="1">
    <location>
        <begin position="109"/>
        <end position="131"/>
    </location>
</feature>